<name>A0A7K1XT55_9SPHI</name>
<evidence type="ECO:0000259" key="3">
    <source>
        <dbReference type="PROSITE" id="PS51352"/>
    </source>
</evidence>
<evidence type="ECO:0000256" key="1">
    <source>
        <dbReference type="ARBA" id="ARBA00023284"/>
    </source>
</evidence>
<dbReference type="RefSeq" id="WP_160905177.1">
    <property type="nucleotide sequence ID" value="NZ_WVHS01000001.1"/>
</dbReference>
<keyword evidence="5" id="KW-1185">Reference proteome</keyword>
<dbReference type="PROSITE" id="PS51352">
    <property type="entry name" value="THIOREDOXIN_2"/>
    <property type="match status" value="1"/>
</dbReference>
<dbReference type="Proteomes" id="UP000451233">
    <property type="component" value="Unassembled WGS sequence"/>
</dbReference>
<dbReference type="AlphaFoldDB" id="A0A7K1XT55"/>
<dbReference type="Pfam" id="PF00578">
    <property type="entry name" value="AhpC-TSA"/>
    <property type="match status" value="1"/>
</dbReference>
<dbReference type="InterPro" id="IPR017937">
    <property type="entry name" value="Thioredoxin_CS"/>
</dbReference>
<dbReference type="PROSITE" id="PS51354">
    <property type="entry name" value="GLUTAREDOXIN_2"/>
    <property type="match status" value="1"/>
</dbReference>
<dbReference type="PROSITE" id="PS00194">
    <property type="entry name" value="THIOREDOXIN_1"/>
    <property type="match status" value="1"/>
</dbReference>
<comment type="caution">
    <text evidence="4">The sequence shown here is derived from an EMBL/GenBank/DDBJ whole genome shotgun (WGS) entry which is preliminary data.</text>
</comment>
<evidence type="ECO:0000313" key="4">
    <source>
        <dbReference type="EMBL" id="MXV14185.1"/>
    </source>
</evidence>
<dbReference type="EMBL" id="WVHS01000001">
    <property type="protein sequence ID" value="MXV14185.1"/>
    <property type="molecule type" value="Genomic_DNA"/>
</dbReference>
<dbReference type="InterPro" id="IPR000866">
    <property type="entry name" value="AhpC/TSA"/>
</dbReference>
<dbReference type="InterPro" id="IPR013766">
    <property type="entry name" value="Thioredoxin_domain"/>
</dbReference>
<feature type="domain" description="Thioredoxin" evidence="3">
    <location>
        <begin position="10"/>
        <end position="162"/>
    </location>
</feature>
<dbReference type="GO" id="GO:0016209">
    <property type="term" value="F:antioxidant activity"/>
    <property type="evidence" value="ECO:0007669"/>
    <property type="project" value="InterPro"/>
</dbReference>
<gene>
    <name evidence="4" type="ORF">GS398_02660</name>
</gene>
<sequence>MFRKIQVLLFVLALSAGAHAQLAINSEMPSKFKFYKLSDSSGFGKANFEKGKKSLVIFFDAGCEHCQQEMLAINKRLDEFRNVHFYLVSMDKKPAVERFMKRFAGNLENNKSVTILLDPEQSFVPTFFPERFPGLYIFSADQKLVWHKDGQRELDELLAALK</sequence>
<organism evidence="4 5">
    <name type="scientific">Hufsiella ginkgonis</name>
    <dbReference type="NCBI Taxonomy" id="2695274"/>
    <lineage>
        <taxon>Bacteria</taxon>
        <taxon>Pseudomonadati</taxon>
        <taxon>Bacteroidota</taxon>
        <taxon>Sphingobacteriia</taxon>
        <taxon>Sphingobacteriales</taxon>
        <taxon>Sphingobacteriaceae</taxon>
        <taxon>Hufsiella</taxon>
    </lineage>
</organism>
<dbReference type="Gene3D" id="3.40.30.10">
    <property type="entry name" value="Glutaredoxin"/>
    <property type="match status" value="1"/>
</dbReference>
<feature type="chain" id="PRO_5029774569" evidence="2">
    <location>
        <begin position="21"/>
        <end position="162"/>
    </location>
</feature>
<reference evidence="4 5" key="1">
    <citation type="submission" date="2019-11" db="EMBL/GenBank/DDBJ databases">
        <title>Pedobacter sp. HMF7056 Genome sequencing and assembly.</title>
        <authorList>
            <person name="Kang H."/>
            <person name="Kim H."/>
            <person name="Joh K."/>
        </authorList>
    </citation>
    <scope>NUCLEOTIDE SEQUENCE [LARGE SCALE GENOMIC DNA]</scope>
    <source>
        <strain evidence="4 5">HMF7056</strain>
    </source>
</reference>
<keyword evidence="2" id="KW-0732">Signal</keyword>
<dbReference type="GO" id="GO:0016491">
    <property type="term" value="F:oxidoreductase activity"/>
    <property type="evidence" value="ECO:0007669"/>
    <property type="project" value="InterPro"/>
</dbReference>
<evidence type="ECO:0000313" key="5">
    <source>
        <dbReference type="Proteomes" id="UP000451233"/>
    </source>
</evidence>
<keyword evidence="1" id="KW-0676">Redox-active center</keyword>
<dbReference type="SUPFAM" id="SSF52833">
    <property type="entry name" value="Thioredoxin-like"/>
    <property type="match status" value="1"/>
</dbReference>
<accession>A0A7K1XT55</accession>
<feature type="signal peptide" evidence="2">
    <location>
        <begin position="1"/>
        <end position="20"/>
    </location>
</feature>
<proteinExistence type="predicted"/>
<dbReference type="InterPro" id="IPR036249">
    <property type="entry name" value="Thioredoxin-like_sf"/>
</dbReference>
<evidence type="ECO:0000256" key="2">
    <source>
        <dbReference type="SAM" id="SignalP"/>
    </source>
</evidence>
<protein>
    <submittedName>
        <fullName evidence="4">Redoxin domain-containing protein</fullName>
    </submittedName>
</protein>